<keyword evidence="1" id="KW-1133">Transmembrane helix</keyword>
<keyword evidence="1" id="KW-0472">Membrane</keyword>
<dbReference type="NCBIfam" id="TIGR02675">
    <property type="entry name" value="tape_meas_nterm"/>
    <property type="match status" value="1"/>
</dbReference>
<feature type="transmembrane region" description="Helical" evidence="1">
    <location>
        <begin position="638"/>
        <end position="658"/>
    </location>
</feature>
<feature type="transmembrane region" description="Helical" evidence="1">
    <location>
        <begin position="665"/>
        <end position="687"/>
    </location>
</feature>
<keyword evidence="4" id="KW-1185">Reference proteome</keyword>
<feature type="transmembrane region" description="Helical" evidence="1">
    <location>
        <begin position="707"/>
        <end position="731"/>
    </location>
</feature>
<feature type="transmembrane region" description="Helical" evidence="1">
    <location>
        <begin position="510"/>
        <end position="532"/>
    </location>
</feature>
<name>A0A317KTV5_9BACI</name>
<evidence type="ECO:0000313" key="4">
    <source>
        <dbReference type="Proteomes" id="UP000245624"/>
    </source>
</evidence>
<feature type="transmembrane region" description="Helical" evidence="1">
    <location>
        <begin position="752"/>
        <end position="775"/>
    </location>
</feature>
<dbReference type="Pfam" id="PF20155">
    <property type="entry name" value="TMP_3"/>
    <property type="match status" value="1"/>
</dbReference>
<evidence type="ECO:0000256" key="1">
    <source>
        <dbReference type="SAM" id="Phobius"/>
    </source>
</evidence>
<feature type="transmembrane region" description="Helical" evidence="1">
    <location>
        <begin position="347"/>
        <end position="366"/>
    </location>
</feature>
<dbReference type="AlphaFoldDB" id="A0A317KTV5"/>
<protein>
    <submittedName>
        <fullName evidence="3">Phage tail tape measure protein</fullName>
    </submittedName>
</protein>
<dbReference type="RefSeq" id="WP_109985719.1">
    <property type="nucleotide sequence ID" value="NZ_QGTD01000021.1"/>
</dbReference>
<dbReference type="EMBL" id="QGTD01000021">
    <property type="protein sequence ID" value="PWU66584.1"/>
    <property type="molecule type" value="Genomic_DNA"/>
</dbReference>
<keyword evidence="1" id="KW-0812">Transmembrane</keyword>
<reference evidence="3 4" key="1">
    <citation type="submission" date="2018-05" db="EMBL/GenBank/DDBJ databases">
        <title>Genomic analysis of Gracilibacillus dipsosauri DD1 reveals novel features of a salt-tolerant amylase.</title>
        <authorList>
            <person name="Deutch C.E."/>
            <person name="Yang S."/>
        </authorList>
    </citation>
    <scope>NUCLEOTIDE SEQUENCE [LARGE SCALE GENOMIC DNA]</scope>
    <source>
        <strain evidence="3 4">DD1</strain>
    </source>
</reference>
<dbReference type="InterPro" id="IPR013491">
    <property type="entry name" value="Tape_meas_N"/>
</dbReference>
<evidence type="ECO:0000259" key="2">
    <source>
        <dbReference type="Pfam" id="PF20155"/>
    </source>
</evidence>
<feature type="transmembrane region" description="Helical" evidence="1">
    <location>
        <begin position="321"/>
        <end position="341"/>
    </location>
</feature>
<comment type="caution">
    <text evidence="3">The sequence shown here is derived from an EMBL/GenBank/DDBJ whole genome shotgun (WGS) entry which is preliminary data.</text>
</comment>
<sequence>MADGRVEIDVILDDKQVGKGVKSVDKKLGGIISTSKRAAASIGKIVTALGLFTVGARAVDTLTRSLDGAISRYDTLNTFPKVMQQIGFSAEESQKAIDKLSDGIQGLPTKLDDVTKTAQQIATMTGDLDGAVDTTLALNNAFLASGASSEDSARGLQQYVQMLSRGEADLESWRTLQETMGVALNDVAKAFGFAGASAQNDLYDALKEGDVTFDQFNNKLIELSNTTNGFADRALTASGGIRTAWTNMGTAIQRGLANVITSIDKVLAGTSFKSIENILNNSGKRFESMLNTIANGIPKAAKFIQRLYDNVEPLFPLFRDLGAVVASVTVGLLAFKATLAITTLVNSLSGALLGLRTALFYVQYGFVALQTAIMANPIGFIVGVIAGLATMFIYLWNTSDTFRNSIIAIGNALSGLFVASIEMTKSAIDRLSDSFSVFGAYLTTKTIDLYNQSMQKLSDAIQAVQPFVDGVKDSFSGFADLISDGIDKVANAGITLGDVFRTLSGPITSVVIALVGLTGPVGLLISSLTFLATKTNIVSDMIKVFKGEMEFDQAINNMADMATEYINNLSTMITNSIEKGTEIIVGLIEGMSDALPGVIEVGTEALTTFIDSVVANLPMITEIGVQAVTTVVDGISNALPMLIEAGLSIILMLVQVIIENLPTLIALGVNILTTILEAIVTALPMLIEAGIQILTTLISAITQMLPMIIEIGITILTTLISAIITALPMLIETAITLITTIIDIIIENLPAILNAGIQILTALIDGIISILPALLDAGIQIMMALLNLIIDNLPLILNAGIEILLALIDGIIRILPELIKAGLKLIMALFEAIIDNLPTIIQAGIEVLLALIEGLIDAIPQLVAAIPQIVSAIFDAFGEVDWGEIGSSIIEGVWAGIKGMGKWIGGKVSGFAGNIVGWVKDKLDINSPSRVFRDQVGKWIPAGIGVGIERNEKTALNAVDSLANSLNRDMQAEIGVTNRLRGASLNMSGVAPAGVGYSPTQNNINYDRLGQVMAKYLKFDFNIDGDRVATAVNTANAVNDQVNYMG</sequence>
<feature type="transmembrane region" description="Helical" evidence="1">
    <location>
        <begin position="378"/>
        <end position="396"/>
    </location>
</feature>
<dbReference type="OrthoDB" id="2157658at2"/>
<gene>
    <name evidence="3" type="ORF">DLJ74_19375</name>
</gene>
<dbReference type="InterPro" id="IPR016024">
    <property type="entry name" value="ARM-type_fold"/>
</dbReference>
<feature type="transmembrane region" description="Helical" evidence="1">
    <location>
        <begin position="795"/>
        <end position="815"/>
    </location>
</feature>
<dbReference type="SUPFAM" id="SSF48371">
    <property type="entry name" value="ARM repeat"/>
    <property type="match status" value="1"/>
</dbReference>
<accession>A0A317KTV5</accession>
<dbReference type="Proteomes" id="UP000245624">
    <property type="component" value="Unassembled WGS sequence"/>
</dbReference>
<proteinExistence type="predicted"/>
<feature type="domain" description="Tape measure protein N-terminal" evidence="2">
    <location>
        <begin position="68"/>
        <end position="259"/>
    </location>
</feature>
<organism evidence="3 4">
    <name type="scientific">Gracilibacillus dipsosauri</name>
    <dbReference type="NCBI Taxonomy" id="178340"/>
    <lineage>
        <taxon>Bacteria</taxon>
        <taxon>Bacillati</taxon>
        <taxon>Bacillota</taxon>
        <taxon>Bacilli</taxon>
        <taxon>Bacillales</taxon>
        <taxon>Bacillaceae</taxon>
        <taxon>Gracilibacillus</taxon>
    </lineage>
</organism>
<evidence type="ECO:0000313" key="3">
    <source>
        <dbReference type="EMBL" id="PWU66584.1"/>
    </source>
</evidence>